<dbReference type="CDD" id="cd18186">
    <property type="entry name" value="BTB_POZ_ZBTB_KLHL-like"/>
    <property type="match status" value="1"/>
</dbReference>
<protein>
    <recommendedName>
        <fullName evidence="1">BTB domain-containing protein</fullName>
    </recommendedName>
</protein>
<gene>
    <name evidence="2" type="ORF">NA57DRAFT_74544</name>
</gene>
<feature type="domain" description="BTB" evidence="1">
    <location>
        <begin position="58"/>
        <end position="127"/>
    </location>
</feature>
<dbReference type="EMBL" id="ML978124">
    <property type="protein sequence ID" value="KAF2100947.1"/>
    <property type="molecule type" value="Genomic_DNA"/>
</dbReference>
<evidence type="ECO:0000313" key="2">
    <source>
        <dbReference type="EMBL" id="KAF2100947.1"/>
    </source>
</evidence>
<dbReference type="Pfam" id="PF00651">
    <property type="entry name" value="BTB"/>
    <property type="match status" value="1"/>
</dbReference>
<dbReference type="Gene3D" id="3.30.710.10">
    <property type="entry name" value="Potassium Channel Kv1.1, Chain A"/>
    <property type="match status" value="1"/>
</dbReference>
<name>A0A9P4MB24_9PEZI</name>
<dbReference type="SUPFAM" id="SSF54695">
    <property type="entry name" value="POZ domain"/>
    <property type="match status" value="1"/>
</dbReference>
<evidence type="ECO:0000313" key="3">
    <source>
        <dbReference type="Proteomes" id="UP000799772"/>
    </source>
</evidence>
<accession>A0A9P4MB24</accession>
<dbReference type="SMART" id="SM00225">
    <property type="entry name" value="BTB"/>
    <property type="match status" value="1"/>
</dbReference>
<reference evidence="2" key="1">
    <citation type="journal article" date="2020" name="Stud. Mycol.">
        <title>101 Dothideomycetes genomes: a test case for predicting lifestyles and emergence of pathogens.</title>
        <authorList>
            <person name="Haridas S."/>
            <person name="Albert R."/>
            <person name="Binder M."/>
            <person name="Bloem J."/>
            <person name="Labutti K."/>
            <person name="Salamov A."/>
            <person name="Andreopoulos B."/>
            <person name="Baker S."/>
            <person name="Barry K."/>
            <person name="Bills G."/>
            <person name="Bluhm B."/>
            <person name="Cannon C."/>
            <person name="Castanera R."/>
            <person name="Culley D."/>
            <person name="Daum C."/>
            <person name="Ezra D."/>
            <person name="Gonzalez J."/>
            <person name="Henrissat B."/>
            <person name="Kuo A."/>
            <person name="Liang C."/>
            <person name="Lipzen A."/>
            <person name="Lutzoni F."/>
            <person name="Magnuson J."/>
            <person name="Mondo S."/>
            <person name="Nolan M."/>
            <person name="Ohm R."/>
            <person name="Pangilinan J."/>
            <person name="Park H.-J."/>
            <person name="Ramirez L."/>
            <person name="Alfaro M."/>
            <person name="Sun H."/>
            <person name="Tritt A."/>
            <person name="Yoshinaga Y."/>
            <person name="Zwiers L.-H."/>
            <person name="Turgeon B."/>
            <person name="Goodwin S."/>
            <person name="Spatafora J."/>
            <person name="Crous P."/>
            <person name="Grigoriev I."/>
        </authorList>
    </citation>
    <scope>NUCLEOTIDE SEQUENCE</scope>
    <source>
        <strain evidence="2">CBS 133067</strain>
    </source>
</reference>
<proteinExistence type="predicted"/>
<comment type="caution">
    <text evidence="2">The sequence shown here is derived from an EMBL/GenBank/DDBJ whole genome shotgun (WGS) entry which is preliminary data.</text>
</comment>
<dbReference type="PANTHER" id="PTHR47843:SF2">
    <property type="entry name" value="BTB DOMAIN-CONTAINING PROTEIN"/>
    <property type="match status" value="1"/>
</dbReference>
<dbReference type="Proteomes" id="UP000799772">
    <property type="component" value="Unassembled WGS sequence"/>
</dbReference>
<dbReference type="PROSITE" id="PS50097">
    <property type="entry name" value="BTB"/>
    <property type="match status" value="1"/>
</dbReference>
<sequence length="258" mass="28976">MYHCSVCGYTSLSRRCHESYGCRREPALVISGNTDSTTSAPPKTTASSYRPSFRSAAADVVAVRVEGETNYYAHKAFLCSVSAYFANAFNGSFVEAEEKLIKLPTVAVTTFENFLEWLYTRKLSGTEADDGADDGAMPNDELFDLHVFAQEHDVPQLLRDTFLLYLRRVAKDVYRAVHSVDVSKVVDKLSTASPWCKLLIDAFAWENDMRDGSGRKMLGHTMDELPKEFLWQVLMQQKAYARTNARVPPFAQLDGSRI</sequence>
<dbReference type="AlphaFoldDB" id="A0A9P4MB24"/>
<organism evidence="2 3">
    <name type="scientific">Rhizodiscina lignyota</name>
    <dbReference type="NCBI Taxonomy" id="1504668"/>
    <lineage>
        <taxon>Eukaryota</taxon>
        <taxon>Fungi</taxon>
        <taxon>Dikarya</taxon>
        <taxon>Ascomycota</taxon>
        <taxon>Pezizomycotina</taxon>
        <taxon>Dothideomycetes</taxon>
        <taxon>Pleosporomycetidae</taxon>
        <taxon>Aulographales</taxon>
        <taxon>Rhizodiscinaceae</taxon>
        <taxon>Rhizodiscina</taxon>
    </lineage>
</organism>
<dbReference type="PANTHER" id="PTHR47843">
    <property type="entry name" value="BTB DOMAIN-CONTAINING PROTEIN-RELATED"/>
    <property type="match status" value="1"/>
</dbReference>
<dbReference type="InterPro" id="IPR011333">
    <property type="entry name" value="SKP1/BTB/POZ_sf"/>
</dbReference>
<keyword evidence="3" id="KW-1185">Reference proteome</keyword>
<evidence type="ECO:0000259" key="1">
    <source>
        <dbReference type="PROSITE" id="PS50097"/>
    </source>
</evidence>
<dbReference type="OrthoDB" id="1022638at2759"/>
<dbReference type="InterPro" id="IPR000210">
    <property type="entry name" value="BTB/POZ_dom"/>
</dbReference>